<dbReference type="Proteomes" id="UP000790709">
    <property type="component" value="Unassembled WGS sequence"/>
</dbReference>
<dbReference type="EMBL" id="MU266376">
    <property type="protein sequence ID" value="KAH7926842.1"/>
    <property type="molecule type" value="Genomic_DNA"/>
</dbReference>
<comment type="caution">
    <text evidence="1">The sequence shown here is derived from an EMBL/GenBank/DDBJ whole genome shotgun (WGS) entry which is preliminary data.</text>
</comment>
<proteinExistence type="predicted"/>
<sequence length="537" mass="61120">MHHCFRIPELRQQIFSAVYSSDEEDSLRRRHDSIFLQWPNPIDSSSRQTLATLARTCRVFSEPALDILWARLDSLEPLVFCFPDNIWSVSDEGVIDLKAPILAVAWHKFQRHARRVRVLGSDSPLFGSNLPLFGKMSKDFIIALGCFPSREGLLPNLRELYWHNLRDDDLDPFMRYFLTPTLRSIRIYSDTCTIAQCSVVSSIATICHELEIFEYYPASDAPTDVDVLDAISEYGWVSMGTLRALKITSSFRMSNFYFPKNLNSLSVEFIPDGWNNFGPQCVETLQNLKLRSPELWPCIRFIQKLHAPFLRKLIVECEFHSPSASRGELFTSLQSKFSCSTMESITVKVAKPHTGNSGEYPCTMQTIRPLLSFSLLKELHLDPLNMSHIDDIDIQEIASSLPNIEWLILGTRYFWEETPKLTLNGVNVLLARCPRLRTLGLVIDATVLDPVTQEKLGGGVPNITITTLYVGCSKIHDPTKVAVILSGILPSLRRIVVELYPNRHREARQAKWKEVAEHLQSFAKIRGQGRQKNGVEL</sequence>
<protein>
    <submittedName>
        <fullName evidence="1">Uncharacterized protein</fullName>
    </submittedName>
</protein>
<evidence type="ECO:0000313" key="2">
    <source>
        <dbReference type="Proteomes" id="UP000790709"/>
    </source>
</evidence>
<evidence type="ECO:0000313" key="1">
    <source>
        <dbReference type="EMBL" id="KAH7926842.1"/>
    </source>
</evidence>
<organism evidence="1 2">
    <name type="scientific">Leucogyrophana mollusca</name>
    <dbReference type="NCBI Taxonomy" id="85980"/>
    <lineage>
        <taxon>Eukaryota</taxon>
        <taxon>Fungi</taxon>
        <taxon>Dikarya</taxon>
        <taxon>Basidiomycota</taxon>
        <taxon>Agaricomycotina</taxon>
        <taxon>Agaricomycetes</taxon>
        <taxon>Agaricomycetidae</taxon>
        <taxon>Boletales</taxon>
        <taxon>Boletales incertae sedis</taxon>
        <taxon>Leucogyrophana</taxon>
    </lineage>
</organism>
<gene>
    <name evidence="1" type="ORF">BV22DRAFT_1045789</name>
</gene>
<keyword evidence="2" id="KW-1185">Reference proteome</keyword>
<reference evidence="1" key="1">
    <citation type="journal article" date="2021" name="New Phytol.">
        <title>Evolutionary innovations through gain and loss of genes in the ectomycorrhizal Boletales.</title>
        <authorList>
            <person name="Wu G."/>
            <person name="Miyauchi S."/>
            <person name="Morin E."/>
            <person name="Kuo A."/>
            <person name="Drula E."/>
            <person name="Varga T."/>
            <person name="Kohler A."/>
            <person name="Feng B."/>
            <person name="Cao Y."/>
            <person name="Lipzen A."/>
            <person name="Daum C."/>
            <person name="Hundley H."/>
            <person name="Pangilinan J."/>
            <person name="Johnson J."/>
            <person name="Barry K."/>
            <person name="LaButti K."/>
            <person name="Ng V."/>
            <person name="Ahrendt S."/>
            <person name="Min B."/>
            <person name="Choi I.G."/>
            <person name="Park H."/>
            <person name="Plett J.M."/>
            <person name="Magnuson J."/>
            <person name="Spatafora J.W."/>
            <person name="Nagy L.G."/>
            <person name="Henrissat B."/>
            <person name="Grigoriev I.V."/>
            <person name="Yang Z.L."/>
            <person name="Xu J."/>
            <person name="Martin F.M."/>
        </authorList>
    </citation>
    <scope>NUCLEOTIDE SEQUENCE</scope>
    <source>
        <strain evidence="1">KUC20120723A-06</strain>
    </source>
</reference>
<name>A0ACB8BMW2_9AGAM</name>
<accession>A0ACB8BMW2</accession>